<dbReference type="Pfam" id="PF20174">
    <property type="entry name" value="DUF6540"/>
    <property type="match status" value="1"/>
</dbReference>
<organism evidence="2 3">
    <name type="scientific">Lophiotrema nucula</name>
    <dbReference type="NCBI Taxonomy" id="690887"/>
    <lineage>
        <taxon>Eukaryota</taxon>
        <taxon>Fungi</taxon>
        <taxon>Dikarya</taxon>
        <taxon>Ascomycota</taxon>
        <taxon>Pezizomycotina</taxon>
        <taxon>Dothideomycetes</taxon>
        <taxon>Pleosporomycetidae</taxon>
        <taxon>Pleosporales</taxon>
        <taxon>Lophiotremataceae</taxon>
        <taxon>Lophiotrema</taxon>
    </lineage>
</organism>
<gene>
    <name evidence="2" type="ORF">BDV96DRAFT_575066</name>
</gene>
<evidence type="ECO:0000256" key="1">
    <source>
        <dbReference type="SAM" id="MobiDB-lite"/>
    </source>
</evidence>
<feature type="region of interest" description="Disordered" evidence="1">
    <location>
        <begin position="110"/>
        <end position="146"/>
    </location>
</feature>
<name>A0A6A5Z6Z5_9PLEO</name>
<feature type="compositionally biased region" description="Low complexity" evidence="1">
    <location>
        <begin position="110"/>
        <end position="131"/>
    </location>
</feature>
<dbReference type="InterPro" id="IPR046670">
    <property type="entry name" value="DUF6540"/>
</dbReference>
<dbReference type="EMBL" id="ML977323">
    <property type="protein sequence ID" value="KAF2115202.1"/>
    <property type="molecule type" value="Genomic_DNA"/>
</dbReference>
<dbReference type="AlphaFoldDB" id="A0A6A5Z6Z5"/>
<keyword evidence="3" id="KW-1185">Reference proteome</keyword>
<accession>A0A6A5Z6Z5</accession>
<sequence length="172" mass="19234">MQSSWQRTKMDLALSSMSGGDIQNGMEYESRQIPQKPDLSNTFVSKSHLGWVKVEDLSRIDSICRANPAPAKQFNGPRRINPNKPLQRCQEWTSETIGILRVEGILRNSSSSTAGGSGLSNDSVSSSVGYSTAAPSHGTEPRDGETKDGYWYWSSQHRKWYHRNDNGTYIYS</sequence>
<evidence type="ECO:0000313" key="2">
    <source>
        <dbReference type="EMBL" id="KAF2115202.1"/>
    </source>
</evidence>
<protein>
    <submittedName>
        <fullName evidence="2">Uncharacterized protein</fullName>
    </submittedName>
</protein>
<dbReference type="OrthoDB" id="4135672at2759"/>
<proteinExistence type="predicted"/>
<evidence type="ECO:0000313" key="3">
    <source>
        <dbReference type="Proteomes" id="UP000799770"/>
    </source>
</evidence>
<reference evidence="2" key="1">
    <citation type="journal article" date="2020" name="Stud. Mycol.">
        <title>101 Dothideomycetes genomes: a test case for predicting lifestyles and emergence of pathogens.</title>
        <authorList>
            <person name="Haridas S."/>
            <person name="Albert R."/>
            <person name="Binder M."/>
            <person name="Bloem J."/>
            <person name="Labutti K."/>
            <person name="Salamov A."/>
            <person name="Andreopoulos B."/>
            <person name="Baker S."/>
            <person name="Barry K."/>
            <person name="Bills G."/>
            <person name="Bluhm B."/>
            <person name="Cannon C."/>
            <person name="Castanera R."/>
            <person name="Culley D."/>
            <person name="Daum C."/>
            <person name="Ezra D."/>
            <person name="Gonzalez J."/>
            <person name="Henrissat B."/>
            <person name="Kuo A."/>
            <person name="Liang C."/>
            <person name="Lipzen A."/>
            <person name="Lutzoni F."/>
            <person name="Magnuson J."/>
            <person name="Mondo S."/>
            <person name="Nolan M."/>
            <person name="Ohm R."/>
            <person name="Pangilinan J."/>
            <person name="Park H.-J."/>
            <person name="Ramirez L."/>
            <person name="Alfaro M."/>
            <person name="Sun H."/>
            <person name="Tritt A."/>
            <person name="Yoshinaga Y."/>
            <person name="Zwiers L.-H."/>
            <person name="Turgeon B."/>
            <person name="Goodwin S."/>
            <person name="Spatafora J."/>
            <person name="Crous P."/>
            <person name="Grigoriev I."/>
        </authorList>
    </citation>
    <scope>NUCLEOTIDE SEQUENCE</scope>
    <source>
        <strain evidence="2">CBS 627.86</strain>
    </source>
</reference>
<dbReference type="Proteomes" id="UP000799770">
    <property type="component" value="Unassembled WGS sequence"/>
</dbReference>